<proteinExistence type="inferred from homology"/>
<dbReference type="GO" id="GO:0060070">
    <property type="term" value="P:canonical Wnt signaling pathway"/>
    <property type="evidence" value="ECO:0000318"/>
    <property type="project" value="GO_Central"/>
</dbReference>
<dbReference type="EMBL" id="KB097700">
    <property type="protein sequence ID" value="ESN91555.1"/>
    <property type="molecule type" value="Genomic_DNA"/>
</dbReference>
<dbReference type="InParanoid" id="T1FMH4"/>
<dbReference type="GO" id="GO:0045165">
    <property type="term" value="P:cell fate commitment"/>
    <property type="evidence" value="ECO:0000318"/>
    <property type="project" value="GO_Central"/>
</dbReference>
<keyword evidence="3 9" id="KW-0217">Developmental protein</keyword>
<evidence type="ECO:0000313" key="11">
    <source>
        <dbReference type="EnsemblMetazoa" id="HelroP185184"/>
    </source>
</evidence>
<organism evidence="11 12">
    <name type="scientific">Helobdella robusta</name>
    <name type="common">Californian leech</name>
    <dbReference type="NCBI Taxonomy" id="6412"/>
    <lineage>
        <taxon>Eukaryota</taxon>
        <taxon>Metazoa</taxon>
        <taxon>Spiralia</taxon>
        <taxon>Lophotrochozoa</taxon>
        <taxon>Annelida</taxon>
        <taxon>Clitellata</taxon>
        <taxon>Hirudinea</taxon>
        <taxon>Rhynchobdellida</taxon>
        <taxon>Glossiphoniidae</taxon>
        <taxon>Helobdella</taxon>
    </lineage>
</organism>
<evidence type="ECO:0000313" key="12">
    <source>
        <dbReference type="Proteomes" id="UP000015101"/>
    </source>
</evidence>
<comment type="function">
    <text evidence="9">Ligand for members of the frizzled family of seven transmembrane receptors.</text>
</comment>
<dbReference type="PANTHER" id="PTHR12027:SF102">
    <property type="entry name" value="PROTEIN WNT"/>
    <property type="match status" value="1"/>
</dbReference>
<accession>T1FMH4</accession>
<comment type="similarity">
    <text evidence="2 9">Belongs to the Wnt family.</text>
</comment>
<dbReference type="Pfam" id="PF00110">
    <property type="entry name" value="wnt"/>
    <property type="match status" value="1"/>
</dbReference>
<dbReference type="PANTHER" id="PTHR12027">
    <property type="entry name" value="WNT RELATED"/>
    <property type="match status" value="1"/>
</dbReference>
<dbReference type="CDD" id="cd19343">
    <property type="entry name" value="Wnt_Wnt11"/>
    <property type="match status" value="1"/>
</dbReference>
<dbReference type="Proteomes" id="UP000015101">
    <property type="component" value="Unassembled WGS sequence"/>
</dbReference>
<dbReference type="PRINTS" id="PR01349">
    <property type="entry name" value="WNTPROTEIN"/>
</dbReference>
<dbReference type="Gene3D" id="3.30.2460.20">
    <property type="match status" value="1"/>
</dbReference>
<protein>
    <recommendedName>
        <fullName evidence="9">Protein Wnt</fullName>
    </recommendedName>
</protein>
<dbReference type="CTD" id="20210023"/>
<keyword evidence="12" id="KW-1185">Reference proteome</keyword>
<reference evidence="11" key="3">
    <citation type="submission" date="2015-06" db="UniProtKB">
        <authorList>
            <consortium name="EnsemblMetazoa"/>
        </authorList>
    </citation>
    <scope>IDENTIFICATION</scope>
</reference>
<evidence type="ECO:0000256" key="3">
    <source>
        <dbReference type="ARBA" id="ARBA00022473"/>
    </source>
</evidence>
<dbReference type="EnsemblMetazoa" id="HelroT185184">
    <property type="protein sequence ID" value="HelroP185184"/>
    <property type="gene ID" value="HelroG185184"/>
</dbReference>
<gene>
    <name evidence="11" type="primary">20210023</name>
    <name evidence="10" type="ORF">HELRODRAFT_185184</name>
</gene>
<dbReference type="GO" id="GO:0005615">
    <property type="term" value="C:extracellular space"/>
    <property type="evidence" value="ECO:0000318"/>
    <property type="project" value="GO_Central"/>
</dbReference>
<dbReference type="HOGENOM" id="CLU_033039_1_0_1"/>
<dbReference type="GO" id="GO:0005109">
    <property type="term" value="F:frizzled binding"/>
    <property type="evidence" value="ECO:0000318"/>
    <property type="project" value="GO_Central"/>
</dbReference>
<comment type="subcellular location">
    <subcellularLocation>
        <location evidence="1 9">Secreted</location>
        <location evidence="1 9">Extracellular space</location>
        <location evidence="1 9">Extracellular matrix</location>
    </subcellularLocation>
</comment>
<evidence type="ECO:0000256" key="7">
    <source>
        <dbReference type="ARBA" id="ARBA00023157"/>
    </source>
</evidence>
<dbReference type="OrthoDB" id="5945655at2759"/>
<evidence type="ECO:0000256" key="9">
    <source>
        <dbReference type="RuleBase" id="RU003500"/>
    </source>
</evidence>
<dbReference type="RefSeq" id="XP_009030391.1">
    <property type="nucleotide sequence ID" value="XM_009032143.1"/>
</dbReference>
<dbReference type="FunFam" id="3.30.2460.20:FF:000001">
    <property type="entry name" value="Wnt homolog"/>
    <property type="match status" value="1"/>
</dbReference>
<evidence type="ECO:0000256" key="8">
    <source>
        <dbReference type="ARBA" id="ARBA00023288"/>
    </source>
</evidence>
<dbReference type="GO" id="GO:0005125">
    <property type="term" value="F:cytokine activity"/>
    <property type="evidence" value="ECO:0000318"/>
    <property type="project" value="GO_Central"/>
</dbReference>
<dbReference type="SMART" id="SM00097">
    <property type="entry name" value="WNT1"/>
    <property type="match status" value="1"/>
</dbReference>
<evidence type="ECO:0000256" key="1">
    <source>
        <dbReference type="ARBA" id="ARBA00004498"/>
    </source>
</evidence>
<evidence type="ECO:0000256" key="2">
    <source>
        <dbReference type="ARBA" id="ARBA00005683"/>
    </source>
</evidence>
<dbReference type="KEGG" id="hro:HELRODRAFT_185184"/>
<dbReference type="AlphaFoldDB" id="T1FMH4"/>
<keyword evidence="4" id="KW-0964">Secreted</keyword>
<dbReference type="InterPro" id="IPR005817">
    <property type="entry name" value="Wnt"/>
</dbReference>
<dbReference type="STRING" id="6412.T1FMH4"/>
<reference evidence="10 12" key="2">
    <citation type="journal article" date="2013" name="Nature">
        <title>Insights into bilaterian evolution from three spiralian genomes.</title>
        <authorList>
            <person name="Simakov O."/>
            <person name="Marletaz F."/>
            <person name="Cho S.J."/>
            <person name="Edsinger-Gonzales E."/>
            <person name="Havlak P."/>
            <person name="Hellsten U."/>
            <person name="Kuo D.H."/>
            <person name="Larsson T."/>
            <person name="Lv J."/>
            <person name="Arendt D."/>
            <person name="Savage R."/>
            <person name="Osoegawa K."/>
            <person name="de Jong P."/>
            <person name="Grimwood J."/>
            <person name="Chapman J.A."/>
            <person name="Shapiro H."/>
            <person name="Aerts A."/>
            <person name="Otillar R.P."/>
            <person name="Terry A.Y."/>
            <person name="Boore J.L."/>
            <person name="Grigoriev I.V."/>
            <person name="Lindberg D.R."/>
            <person name="Seaver E.C."/>
            <person name="Weisblat D.A."/>
            <person name="Putnam N.H."/>
            <person name="Rokhsar D.S."/>
        </authorList>
    </citation>
    <scope>NUCLEOTIDE SEQUENCE</scope>
</reference>
<dbReference type="PROSITE" id="PS00246">
    <property type="entry name" value="WNT1"/>
    <property type="match status" value="1"/>
</dbReference>
<keyword evidence="8" id="KW-0449">Lipoprotein</keyword>
<dbReference type="InterPro" id="IPR043158">
    <property type="entry name" value="Wnt_C"/>
</dbReference>
<sequence>MCQKNLDLMTSVVQAAKQTIDVCQEIFFEKRWNCSTILNAPKFLPDLTGGSREQAFVYSLAAGSLAQTIAKACSSGLTSKCGCAQIPTEPAPGNFRWGGCGDDVKFGVAFSRQFTDQTESRRKKRSKDVLMNVHNAHVGRKMLADSIAPICKCHGVSGSCSVKTCFKSLPALKVVAVMLQNRYSAAVEMGDNAAGISALQTTGSKKSSRSLSKRVASTDRLVFSSISPDYCLPDPSLGSVGTQGRECDKDSTGSSGCRSMCCGRGYVSEIVVQTFKCNCKYYWCCEVKCKVCRKLVEVHKCR</sequence>
<reference evidence="12" key="1">
    <citation type="submission" date="2012-12" db="EMBL/GenBank/DDBJ databases">
        <authorList>
            <person name="Hellsten U."/>
            <person name="Grimwood J."/>
            <person name="Chapman J.A."/>
            <person name="Shapiro H."/>
            <person name="Aerts A."/>
            <person name="Otillar R.P."/>
            <person name="Terry A.Y."/>
            <person name="Boore J.L."/>
            <person name="Simakov O."/>
            <person name="Marletaz F."/>
            <person name="Cho S.-J."/>
            <person name="Edsinger-Gonzales E."/>
            <person name="Havlak P."/>
            <person name="Kuo D.-H."/>
            <person name="Larsson T."/>
            <person name="Lv J."/>
            <person name="Arendt D."/>
            <person name="Savage R."/>
            <person name="Osoegawa K."/>
            <person name="de Jong P."/>
            <person name="Lindberg D.R."/>
            <person name="Seaver E.C."/>
            <person name="Weisblat D.A."/>
            <person name="Putnam N.H."/>
            <person name="Grigoriev I.V."/>
            <person name="Rokhsar D.S."/>
        </authorList>
    </citation>
    <scope>NUCLEOTIDE SEQUENCE</scope>
</reference>
<dbReference type="GO" id="GO:0030182">
    <property type="term" value="P:neuron differentiation"/>
    <property type="evidence" value="ECO:0000318"/>
    <property type="project" value="GO_Central"/>
</dbReference>
<evidence type="ECO:0000313" key="10">
    <source>
        <dbReference type="EMBL" id="ESN91555.1"/>
    </source>
</evidence>
<evidence type="ECO:0000256" key="6">
    <source>
        <dbReference type="ARBA" id="ARBA00022687"/>
    </source>
</evidence>
<dbReference type="eggNOG" id="KOG3913">
    <property type="taxonomic scope" value="Eukaryota"/>
</dbReference>
<dbReference type="InterPro" id="IPR018161">
    <property type="entry name" value="Wnt_CS"/>
</dbReference>
<dbReference type="GeneID" id="20210023"/>
<keyword evidence="6 9" id="KW-0879">Wnt signaling pathway</keyword>
<keyword evidence="7" id="KW-1015">Disulfide bond</keyword>
<evidence type="ECO:0000256" key="4">
    <source>
        <dbReference type="ARBA" id="ARBA00022525"/>
    </source>
</evidence>
<dbReference type="EMBL" id="AMQM01002109">
    <property type="status" value="NOT_ANNOTATED_CDS"/>
    <property type="molecule type" value="Genomic_DNA"/>
</dbReference>
<keyword evidence="5" id="KW-0272">Extracellular matrix</keyword>
<dbReference type="OMA" id="CYVMCKK"/>
<name>T1FMH4_HELRO</name>
<evidence type="ECO:0000256" key="5">
    <source>
        <dbReference type="ARBA" id="ARBA00022530"/>
    </source>
</evidence>